<dbReference type="Gene3D" id="2.60.470.10">
    <property type="entry name" value="Acid-sensing ion channels like domains"/>
    <property type="match status" value="1"/>
</dbReference>
<keyword evidence="15" id="KW-1185">Reference proteome</keyword>
<accession>A0A8S3YU79</accession>
<organism evidence="14 15">
    <name type="scientific">Candidula unifasciata</name>
    <dbReference type="NCBI Taxonomy" id="100452"/>
    <lineage>
        <taxon>Eukaryota</taxon>
        <taxon>Metazoa</taxon>
        <taxon>Spiralia</taxon>
        <taxon>Lophotrochozoa</taxon>
        <taxon>Mollusca</taxon>
        <taxon>Gastropoda</taxon>
        <taxon>Heterobranchia</taxon>
        <taxon>Euthyneura</taxon>
        <taxon>Panpulmonata</taxon>
        <taxon>Eupulmonata</taxon>
        <taxon>Stylommatophora</taxon>
        <taxon>Helicina</taxon>
        <taxon>Helicoidea</taxon>
        <taxon>Geomitridae</taxon>
        <taxon>Candidula</taxon>
    </lineage>
</organism>
<dbReference type="Proteomes" id="UP000678393">
    <property type="component" value="Unassembled WGS sequence"/>
</dbReference>
<comment type="caution">
    <text evidence="14">The sequence shown here is derived from an EMBL/GenBank/DDBJ whole genome shotgun (WGS) entry which is preliminary data.</text>
</comment>
<evidence type="ECO:0000256" key="6">
    <source>
        <dbReference type="ARBA" id="ARBA00023053"/>
    </source>
</evidence>
<keyword evidence="6" id="KW-0915">Sodium</keyword>
<evidence type="ECO:0000256" key="4">
    <source>
        <dbReference type="ARBA" id="ARBA00022692"/>
    </source>
</evidence>
<evidence type="ECO:0000256" key="8">
    <source>
        <dbReference type="ARBA" id="ARBA00023136"/>
    </source>
</evidence>
<evidence type="ECO:0000256" key="13">
    <source>
        <dbReference type="SAM" id="Phobius"/>
    </source>
</evidence>
<name>A0A8S3YU79_9EUPU</name>
<feature type="region of interest" description="Disordered" evidence="12">
    <location>
        <begin position="349"/>
        <end position="370"/>
    </location>
</feature>
<evidence type="ECO:0000256" key="10">
    <source>
        <dbReference type="ARBA" id="ARBA00023303"/>
    </source>
</evidence>
<sequence length="370" mass="41856">MLLHSQSFSPDLQELFQSDIIDVQQKYAFTAEELFFSAKFENEDLNISEAFESTETSLGRCFTFNGPEYISKNGPRLTKLVGRESGLRLYVHLFQDQYFIFDDLTAGIRMFVAHHPDTPRLRQDGIDIHPGTSTRLALTPVKYTFLPAPYKSYGDVPCLDTDSQDLRHKMVNGSFYSYDNCMEQCHSYTASLACSCYSHLLYVPNLRRCTVGDLFCFAGVRENLTAADCDCPRPCSFVHYSTTLSASQIPSRVSADFLTKLVNVSSAAELRDNYLEIRVYLDTMMLRHERHEGQYNFSSIFAFLGGQMGFFIGASLITLGEILEAILLSVYTFFHKHLLRMGQPVVLASPPASSTPSTPPHVKPDKRRAW</sequence>
<dbReference type="Gene3D" id="1.10.287.770">
    <property type="entry name" value="YojJ-like"/>
    <property type="match status" value="1"/>
</dbReference>
<evidence type="ECO:0000313" key="15">
    <source>
        <dbReference type="Proteomes" id="UP000678393"/>
    </source>
</evidence>
<dbReference type="Pfam" id="PF00858">
    <property type="entry name" value="ASC"/>
    <property type="match status" value="1"/>
</dbReference>
<keyword evidence="7 11" id="KW-0406">Ion transport</keyword>
<keyword evidence="10 11" id="KW-0407">Ion channel</keyword>
<evidence type="ECO:0000256" key="9">
    <source>
        <dbReference type="ARBA" id="ARBA00023201"/>
    </source>
</evidence>
<keyword evidence="5 13" id="KW-1133">Transmembrane helix</keyword>
<dbReference type="PRINTS" id="PR01078">
    <property type="entry name" value="AMINACHANNEL"/>
</dbReference>
<keyword evidence="3 11" id="KW-0894">Sodium channel</keyword>
<evidence type="ECO:0000256" key="1">
    <source>
        <dbReference type="ARBA" id="ARBA00004141"/>
    </source>
</evidence>
<protein>
    <submittedName>
        <fullName evidence="14">Uncharacterized protein</fullName>
    </submittedName>
</protein>
<evidence type="ECO:0000256" key="3">
    <source>
        <dbReference type="ARBA" id="ARBA00022461"/>
    </source>
</evidence>
<comment type="subcellular location">
    <subcellularLocation>
        <location evidence="1">Membrane</location>
        <topology evidence="1">Multi-pass membrane protein</topology>
    </subcellularLocation>
</comment>
<keyword evidence="4 11" id="KW-0812">Transmembrane</keyword>
<keyword evidence="8 13" id="KW-0472">Membrane</keyword>
<dbReference type="PANTHER" id="PTHR11690:SF300">
    <property type="entry name" value="PICKPOCKET PROTEIN 19"/>
    <property type="match status" value="1"/>
</dbReference>
<dbReference type="InterPro" id="IPR001873">
    <property type="entry name" value="ENaC"/>
</dbReference>
<gene>
    <name evidence="14" type="ORF">CUNI_LOCUS6245</name>
</gene>
<reference evidence="14" key="1">
    <citation type="submission" date="2021-04" db="EMBL/GenBank/DDBJ databases">
        <authorList>
            <consortium name="Molecular Ecology Group"/>
        </authorList>
    </citation>
    <scope>NUCLEOTIDE SEQUENCE</scope>
</reference>
<evidence type="ECO:0000256" key="12">
    <source>
        <dbReference type="SAM" id="MobiDB-lite"/>
    </source>
</evidence>
<comment type="similarity">
    <text evidence="11">Belongs to the amiloride-sensitive sodium channel (TC 1.A.6) family.</text>
</comment>
<dbReference type="OrthoDB" id="6158258at2759"/>
<dbReference type="GO" id="GO:0005886">
    <property type="term" value="C:plasma membrane"/>
    <property type="evidence" value="ECO:0007669"/>
    <property type="project" value="TreeGrafter"/>
</dbReference>
<keyword evidence="2 11" id="KW-0813">Transport</keyword>
<feature type="transmembrane region" description="Helical" evidence="13">
    <location>
        <begin position="308"/>
        <end position="334"/>
    </location>
</feature>
<evidence type="ECO:0000256" key="5">
    <source>
        <dbReference type="ARBA" id="ARBA00022989"/>
    </source>
</evidence>
<keyword evidence="9 11" id="KW-0739">Sodium transport</keyword>
<dbReference type="EMBL" id="CAJHNH020000951">
    <property type="protein sequence ID" value="CAG5120687.1"/>
    <property type="molecule type" value="Genomic_DNA"/>
</dbReference>
<dbReference type="PANTHER" id="PTHR11690">
    <property type="entry name" value="AMILORIDE-SENSITIVE SODIUM CHANNEL-RELATED"/>
    <property type="match status" value="1"/>
</dbReference>
<evidence type="ECO:0000256" key="7">
    <source>
        <dbReference type="ARBA" id="ARBA00023065"/>
    </source>
</evidence>
<evidence type="ECO:0000256" key="11">
    <source>
        <dbReference type="RuleBase" id="RU000679"/>
    </source>
</evidence>
<evidence type="ECO:0000313" key="14">
    <source>
        <dbReference type="EMBL" id="CAG5120687.1"/>
    </source>
</evidence>
<dbReference type="GO" id="GO:0015280">
    <property type="term" value="F:ligand-gated sodium channel activity"/>
    <property type="evidence" value="ECO:0007669"/>
    <property type="project" value="TreeGrafter"/>
</dbReference>
<proteinExistence type="inferred from homology"/>
<evidence type="ECO:0000256" key="2">
    <source>
        <dbReference type="ARBA" id="ARBA00022448"/>
    </source>
</evidence>
<dbReference type="AlphaFoldDB" id="A0A8S3YU79"/>